<keyword evidence="7" id="KW-1185">Reference proteome</keyword>
<reference evidence="6 7" key="2">
    <citation type="submission" date="2020-02" db="EMBL/GenBank/DDBJ databases">
        <title>Candidatus Galacturonibacter soehngenii shows hetero-acetogenic catabolism of galacturonic acid but lacks a canonical carbon monoxide dehydrogenase/acetyl-CoA synthase complex.</title>
        <authorList>
            <person name="Diender M."/>
            <person name="Stouten G.R."/>
            <person name="Petersen J.F."/>
            <person name="Nielsen P.H."/>
            <person name="Dueholm M.S."/>
            <person name="Pronk J.T."/>
            <person name="Van Loosdrecht M.C.M."/>
        </authorList>
    </citation>
    <scope>NUCLEOTIDE SEQUENCE [LARGE SCALE GENOMIC DNA]</scope>
    <source>
        <strain evidence="6">GalUA</strain>
    </source>
</reference>
<dbReference type="InterPro" id="IPR050465">
    <property type="entry name" value="UPF0194_transport"/>
</dbReference>
<feature type="region of interest" description="Disordered" evidence="4">
    <location>
        <begin position="145"/>
        <end position="187"/>
    </location>
</feature>
<evidence type="ECO:0000313" key="6">
    <source>
        <dbReference type="EMBL" id="KAB1439670.1"/>
    </source>
</evidence>
<dbReference type="Proteomes" id="UP000461768">
    <property type="component" value="Unassembled WGS sequence"/>
</dbReference>
<reference evidence="6 7" key="1">
    <citation type="submission" date="2019-09" db="EMBL/GenBank/DDBJ databases">
        <authorList>
            <person name="Valk L.C."/>
        </authorList>
    </citation>
    <scope>NUCLEOTIDE SEQUENCE [LARGE SCALE GENOMIC DNA]</scope>
    <source>
        <strain evidence="6">GalUA</strain>
    </source>
</reference>
<comment type="subcellular location">
    <subcellularLocation>
        <location evidence="1">Cell envelope</location>
    </subcellularLocation>
</comment>
<evidence type="ECO:0000256" key="1">
    <source>
        <dbReference type="ARBA" id="ARBA00004196"/>
    </source>
</evidence>
<dbReference type="PANTHER" id="PTHR32347">
    <property type="entry name" value="EFFLUX SYSTEM COMPONENT YKNX-RELATED"/>
    <property type="match status" value="1"/>
</dbReference>
<comment type="caution">
    <text evidence="6">The sequence shown here is derived from an EMBL/GenBank/DDBJ whole genome shotgun (WGS) entry which is preliminary data.</text>
</comment>
<evidence type="ECO:0000259" key="5">
    <source>
        <dbReference type="Pfam" id="PF25990"/>
    </source>
</evidence>
<dbReference type="Gene3D" id="2.40.420.20">
    <property type="match status" value="1"/>
</dbReference>
<proteinExistence type="predicted"/>
<dbReference type="GO" id="GO:0030313">
    <property type="term" value="C:cell envelope"/>
    <property type="evidence" value="ECO:0007669"/>
    <property type="project" value="UniProtKB-SubCell"/>
</dbReference>
<feature type="coiled-coil region" evidence="3">
    <location>
        <begin position="347"/>
        <end position="374"/>
    </location>
</feature>
<dbReference type="Gene3D" id="2.40.30.170">
    <property type="match status" value="1"/>
</dbReference>
<dbReference type="Pfam" id="PF25990">
    <property type="entry name" value="Beta-barrel_YknX"/>
    <property type="match status" value="1"/>
</dbReference>
<evidence type="ECO:0000313" key="7">
    <source>
        <dbReference type="Proteomes" id="UP000461768"/>
    </source>
</evidence>
<feature type="compositionally biased region" description="Polar residues" evidence="4">
    <location>
        <begin position="146"/>
        <end position="155"/>
    </location>
</feature>
<gene>
    <name evidence="6" type="ORF">F7O84_04585</name>
</gene>
<feature type="domain" description="YknX-like beta-barrel" evidence="5">
    <location>
        <begin position="407"/>
        <end position="487"/>
    </location>
</feature>
<evidence type="ECO:0000256" key="3">
    <source>
        <dbReference type="SAM" id="Coils"/>
    </source>
</evidence>
<dbReference type="EMBL" id="WAGX01000004">
    <property type="protein sequence ID" value="KAB1439670.1"/>
    <property type="molecule type" value="Genomic_DNA"/>
</dbReference>
<dbReference type="InterPro" id="IPR058636">
    <property type="entry name" value="Beta-barrel_YknX"/>
</dbReference>
<dbReference type="AlphaFoldDB" id="A0A7V7UCG8"/>
<evidence type="ECO:0000256" key="4">
    <source>
        <dbReference type="SAM" id="MobiDB-lite"/>
    </source>
</evidence>
<keyword evidence="2 3" id="KW-0175">Coiled coil</keyword>
<evidence type="ECO:0000256" key="2">
    <source>
        <dbReference type="ARBA" id="ARBA00023054"/>
    </source>
</evidence>
<dbReference type="Gene3D" id="2.40.50.100">
    <property type="match status" value="1"/>
</dbReference>
<organism evidence="6 7">
    <name type="scientific">Candidatus Galacturonatibacter soehngenii</name>
    <dbReference type="NCBI Taxonomy" id="2307010"/>
    <lineage>
        <taxon>Bacteria</taxon>
        <taxon>Bacillati</taxon>
        <taxon>Bacillota</taxon>
        <taxon>Clostridia</taxon>
        <taxon>Lachnospirales</taxon>
        <taxon>Lachnospiraceae</taxon>
        <taxon>Candidatus Galacturonatibacter</taxon>
    </lineage>
</organism>
<accession>A0A7V7UCG8</accession>
<protein>
    <submittedName>
        <fullName evidence="6">HlyD family efflux transporter periplasmic adaptor subunit</fullName>
    </submittedName>
</protein>
<dbReference type="OrthoDB" id="1653022at2"/>
<sequence length="571" mass="61872">MSKLKKIFSKKQKIIALFIVVVLFVVGLFGANALSSNRKKGQEAALETETIERRTLTNSISATGTIAASEVQEEQASLTSYEITSVNVKVGDKVKAGDILCTFDVSNIEDSMDLAQKSIETGEKQNSISEQAAKRSLSYAKETLDAATQQSNSKVETAENKLTEAQNNQSEIESDLESAEDKVKSTKKDYSSKKKAFEKISKEYETKNIAYETAKADSDAAQALVDELTTKIASTTDETLLLQFNEQLVTAKEDLAAKLQITSDAKTQLATIEASYSEAKASYEASQVAYETAKSNQSALESQLDVAKSSVEAAQNTYDSAVMERDNTNRSNTNTVRAQEENLASVRISNETNLDAKKDELKKYEEQLEKGNVTAKIDGVVTAVNVVAGNVYTGGDMVVVENDNSFLVKATVDEYDIGSLYTGMPVVIKTNATGEEELAGTITYISPKPESKTTTSTTSNDVNYQVEVSVDSQNEKLRLGMTAKLSIILETKEDVLAVPYDAVTQTGDGQGTIEVVTEGSKEPKQIAVTLGLDTDYYIEIISEEITEGMQVVIPSNNTEVSIPNMGPMGGF</sequence>
<dbReference type="RefSeq" id="WP_151142407.1">
    <property type="nucleotide sequence ID" value="NZ_WAGX01000004.1"/>
</dbReference>
<name>A0A7V7UCG8_9FIRM</name>